<organism evidence="1 2">
    <name type="scientific">Actinoplanes flavus</name>
    <dbReference type="NCBI Taxonomy" id="2820290"/>
    <lineage>
        <taxon>Bacteria</taxon>
        <taxon>Bacillati</taxon>
        <taxon>Actinomycetota</taxon>
        <taxon>Actinomycetes</taxon>
        <taxon>Micromonosporales</taxon>
        <taxon>Micromonosporaceae</taxon>
        <taxon>Actinoplanes</taxon>
    </lineage>
</organism>
<dbReference type="Proteomes" id="UP000679690">
    <property type="component" value="Unassembled WGS sequence"/>
</dbReference>
<reference evidence="1 2" key="1">
    <citation type="submission" date="2021-03" db="EMBL/GenBank/DDBJ databases">
        <title>Actinoplanes flavus sp. nov., a novel actinomycete isolated from Coconut Palm rhizosphere soil.</title>
        <authorList>
            <person name="Luo X."/>
        </authorList>
    </citation>
    <scope>NUCLEOTIDE SEQUENCE [LARGE SCALE GENOMIC DNA]</scope>
    <source>
        <strain evidence="1 2">NEAU-H7</strain>
    </source>
</reference>
<accession>A0ABS3V069</accession>
<sequence length="47" mass="5348">MRLWTTVVSARFRYDGRWVNAALSQQPRGRTLDTERERAAALADAAL</sequence>
<dbReference type="EMBL" id="JAGFNS010000056">
    <property type="protein sequence ID" value="MBO3744212.1"/>
    <property type="molecule type" value="Genomic_DNA"/>
</dbReference>
<evidence type="ECO:0000313" key="1">
    <source>
        <dbReference type="EMBL" id="MBO3744212.1"/>
    </source>
</evidence>
<gene>
    <name evidence="1" type="ORF">J5X75_42660</name>
</gene>
<dbReference type="RefSeq" id="WP_208473445.1">
    <property type="nucleotide sequence ID" value="NZ_JAGFNS010000056.1"/>
</dbReference>
<keyword evidence="2" id="KW-1185">Reference proteome</keyword>
<name>A0ABS3V069_9ACTN</name>
<comment type="caution">
    <text evidence="1">The sequence shown here is derived from an EMBL/GenBank/DDBJ whole genome shotgun (WGS) entry which is preliminary data.</text>
</comment>
<proteinExistence type="predicted"/>
<evidence type="ECO:0000313" key="2">
    <source>
        <dbReference type="Proteomes" id="UP000679690"/>
    </source>
</evidence>
<protein>
    <submittedName>
        <fullName evidence="1">Uncharacterized protein</fullName>
    </submittedName>
</protein>